<feature type="transmembrane region" description="Helical" evidence="8">
    <location>
        <begin position="107"/>
        <end position="125"/>
    </location>
</feature>
<comment type="subcellular location">
    <subcellularLocation>
        <location evidence="1">Membrane</location>
        <topology evidence="1">Multi-pass membrane protein</topology>
    </subcellularLocation>
</comment>
<evidence type="ECO:0000256" key="2">
    <source>
        <dbReference type="ARBA" id="ARBA00008349"/>
    </source>
</evidence>
<evidence type="ECO:0000256" key="4">
    <source>
        <dbReference type="ARBA" id="ARBA00022692"/>
    </source>
</evidence>
<proteinExistence type="inferred from homology"/>
<keyword evidence="5 8" id="KW-1133">Transmembrane helix</keyword>
<dbReference type="InterPro" id="IPR013657">
    <property type="entry name" value="SCL35B1-4/HUT1"/>
</dbReference>
<dbReference type="AlphaFoldDB" id="D8U4P3"/>
<keyword evidence="6 8" id="KW-0472">Membrane</keyword>
<dbReference type="InParanoid" id="D8U4P3"/>
<keyword evidence="4 8" id="KW-0812">Transmembrane</keyword>
<accession>D8U4P3</accession>
<gene>
    <name evidence="9" type="ORF">VOLCADRAFT_94399</name>
</gene>
<evidence type="ECO:0000313" key="9">
    <source>
        <dbReference type="EMBL" id="EFJ45311.1"/>
    </source>
</evidence>
<evidence type="ECO:0000313" key="10">
    <source>
        <dbReference type="Proteomes" id="UP000001058"/>
    </source>
</evidence>
<evidence type="ECO:0000256" key="8">
    <source>
        <dbReference type="SAM" id="Phobius"/>
    </source>
</evidence>
<dbReference type="FunCoup" id="D8U4P3">
    <property type="interactions" value="726"/>
</dbReference>
<dbReference type="KEGG" id="vcn:VOLCADRAFT_94399"/>
<dbReference type="GO" id="GO:0046964">
    <property type="term" value="F:3'-phosphoadenosine 5'-phosphosulfate transmembrane transporter activity"/>
    <property type="evidence" value="ECO:0007669"/>
    <property type="project" value="TreeGrafter"/>
</dbReference>
<name>D8U4P3_VOLCA</name>
<dbReference type="PANTHER" id="PTHR10778:SF8">
    <property type="entry name" value="ADENOSINE 3'-PHOSPHO 5'-PHOSPHOSULFATE TRANSPORTER 2"/>
    <property type="match status" value="1"/>
</dbReference>
<keyword evidence="10" id="KW-1185">Reference proteome</keyword>
<feature type="transmembrane region" description="Helical" evidence="8">
    <location>
        <begin position="158"/>
        <end position="176"/>
    </location>
</feature>
<evidence type="ECO:0000256" key="7">
    <source>
        <dbReference type="SAM" id="MobiDB-lite"/>
    </source>
</evidence>
<protein>
    <submittedName>
        <fullName evidence="9">Uncharacterized protein</fullName>
    </submittedName>
</protein>
<dbReference type="OrthoDB" id="1601at2759"/>
<feature type="transmembrane region" description="Helical" evidence="8">
    <location>
        <begin position="259"/>
        <end position="280"/>
    </location>
</feature>
<dbReference type="Pfam" id="PF08449">
    <property type="entry name" value="UAA"/>
    <property type="match status" value="1"/>
</dbReference>
<feature type="transmembrane region" description="Helical" evidence="8">
    <location>
        <begin position="72"/>
        <end position="95"/>
    </location>
</feature>
<organism evidence="10">
    <name type="scientific">Volvox carteri f. nagariensis</name>
    <dbReference type="NCBI Taxonomy" id="3068"/>
    <lineage>
        <taxon>Eukaryota</taxon>
        <taxon>Viridiplantae</taxon>
        <taxon>Chlorophyta</taxon>
        <taxon>core chlorophytes</taxon>
        <taxon>Chlorophyceae</taxon>
        <taxon>CS clade</taxon>
        <taxon>Chlamydomonadales</taxon>
        <taxon>Volvocaceae</taxon>
        <taxon>Volvox</taxon>
    </lineage>
</organism>
<dbReference type="RefSeq" id="XP_002953687.1">
    <property type="nucleotide sequence ID" value="XM_002953641.1"/>
</dbReference>
<reference evidence="9 10" key="1">
    <citation type="journal article" date="2010" name="Science">
        <title>Genomic analysis of organismal complexity in the multicellular green alga Volvox carteri.</title>
        <authorList>
            <person name="Prochnik S.E."/>
            <person name="Umen J."/>
            <person name="Nedelcu A.M."/>
            <person name="Hallmann A."/>
            <person name="Miller S.M."/>
            <person name="Nishii I."/>
            <person name="Ferris P."/>
            <person name="Kuo A."/>
            <person name="Mitros T."/>
            <person name="Fritz-Laylin L.K."/>
            <person name="Hellsten U."/>
            <person name="Chapman J."/>
            <person name="Simakov O."/>
            <person name="Rensing S.A."/>
            <person name="Terry A."/>
            <person name="Pangilinan J."/>
            <person name="Kapitonov V."/>
            <person name="Jurka J."/>
            <person name="Salamov A."/>
            <person name="Shapiro H."/>
            <person name="Schmutz J."/>
            <person name="Grimwood J."/>
            <person name="Lindquist E."/>
            <person name="Lucas S."/>
            <person name="Grigoriev I.V."/>
            <person name="Schmitt R."/>
            <person name="Kirk D."/>
            <person name="Rokhsar D.S."/>
        </authorList>
    </citation>
    <scope>NUCLEOTIDE SEQUENCE [LARGE SCALE GENOMIC DNA]</scope>
    <source>
        <strain evidence="10">f. Nagariensis / Eve</strain>
    </source>
</reference>
<feature type="compositionally biased region" description="Gly residues" evidence="7">
    <location>
        <begin position="365"/>
        <end position="386"/>
    </location>
</feature>
<dbReference type="eggNOG" id="KOG1582">
    <property type="taxonomic scope" value="Eukaryota"/>
</dbReference>
<dbReference type="EMBL" id="GL378358">
    <property type="protein sequence ID" value="EFJ45311.1"/>
    <property type="molecule type" value="Genomic_DNA"/>
</dbReference>
<dbReference type="PANTHER" id="PTHR10778">
    <property type="entry name" value="SOLUTE CARRIER FAMILY 35 MEMBER B"/>
    <property type="match status" value="1"/>
</dbReference>
<dbReference type="GO" id="GO:0000139">
    <property type="term" value="C:Golgi membrane"/>
    <property type="evidence" value="ECO:0007669"/>
    <property type="project" value="TreeGrafter"/>
</dbReference>
<evidence type="ECO:0000256" key="1">
    <source>
        <dbReference type="ARBA" id="ARBA00004141"/>
    </source>
</evidence>
<feature type="region of interest" description="Disordered" evidence="7">
    <location>
        <begin position="337"/>
        <end position="386"/>
    </location>
</feature>
<keyword evidence="3" id="KW-0813">Transport</keyword>
<dbReference type="GO" id="GO:0005789">
    <property type="term" value="C:endoplasmic reticulum membrane"/>
    <property type="evidence" value="ECO:0007669"/>
    <property type="project" value="TreeGrafter"/>
</dbReference>
<dbReference type="GeneID" id="9616326"/>
<sequence>MVKEVHDEGYAVVARSDVEAAQAEASSRSAHQPKQARNQTAFFMALAIGSIASALGFSTLQEKVFNIPGFTYGGWMTFITYLTYSACGLAESTVTRSFKRNASLRDYALISILAMAGAYFTNWALNYLNYTTRIVFKSCRVIPVMAFRSLVVGQRYSALQYGAGALLVVGISLFTAGDAEGAPNFSGVGVALIAVALLCDALTANLEERQFFRIRTPASHAEVMTYLSLFAALESFLVLLATGELQAALAHSSLHRETVPTICAFSVLGYVTVCLVLLLIKHFGATSAEVVKSMRKVCQVILSFLVFPKPMSWKYVAGGALVAVALYALQRTGKKPVGADAKEKDREGRKLGGGGGNAAVPPAGAGTGTGAGTGDHHAGGGAVGSG</sequence>
<dbReference type="Proteomes" id="UP000001058">
    <property type="component" value="Unassembled WGS sequence"/>
</dbReference>
<feature type="transmembrane region" description="Helical" evidence="8">
    <location>
        <begin position="226"/>
        <end position="247"/>
    </location>
</feature>
<comment type="similarity">
    <text evidence="2">Belongs to the nucleotide-sugar transporter family. UDP-galactose:UMP antiporter (TC 2.A.7.11) subfamily.</text>
</comment>
<evidence type="ECO:0000256" key="5">
    <source>
        <dbReference type="ARBA" id="ARBA00022989"/>
    </source>
</evidence>
<feature type="transmembrane region" description="Helical" evidence="8">
    <location>
        <begin position="41"/>
        <end position="60"/>
    </location>
</feature>
<feature type="compositionally biased region" description="Basic and acidic residues" evidence="7">
    <location>
        <begin position="340"/>
        <end position="350"/>
    </location>
</feature>
<feature type="transmembrane region" description="Helical" evidence="8">
    <location>
        <begin position="188"/>
        <end position="206"/>
    </location>
</feature>
<evidence type="ECO:0000256" key="3">
    <source>
        <dbReference type="ARBA" id="ARBA00022448"/>
    </source>
</evidence>
<evidence type="ECO:0000256" key="6">
    <source>
        <dbReference type="ARBA" id="ARBA00023136"/>
    </source>
</evidence>